<dbReference type="Gene3D" id="1.20.58.160">
    <property type="match status" value="1"/>
</dbReference>
<dbReference type="Pfam" id="PF02883">
    <property type="entry name" value="Alpha_adaptinC2"/>
    <property type="match status" value="1"/>
</dbReference>
<evidence type="ECO:0000256" key="16">
    <source>
        <dbReference type="ARBA" id="ARBA00023136"/>
    </source>
</evidence>
<keyword evidence="12" id="KW-0832">Ubl conjugation</keyword>
<keyword evidence="9" id="KW-0547">Nucleotide-binding</keyword>
<dbReference type="GO" id="GO:0006424">
    <property type="term" value="P:glutamyl-tRNA aminoacylation"/>
    <property type="evidence" value="ECO:0007669"/>
    <property type="project" value="InterPro"/>
</dbReference>
<dbReference type="CDD" id="cd00808">
    <property type="entry name" value="GluRS_core"/>
    <property type="match status" value="1"/>
</dbReference>
<dbReference type="GO" id="GO:0008270">
    <property type="term" value="F:zinc ion binding"/>
    <property type="evidence" value="ECO:0007669"/>
    <property type="project" value="InterPro"/>
</dbReference>
<evidence type="ECO:0000256" key="22">
    <source>
        <dbReference type="ARBA" id="ARBA00044313"/>
    </source>
</evidence>
<evidence type="ECO:0000259" key="27">
    <source>
        <dbReference type="PROSITE" id="PS50179"/>
    </source>
</evidence>
<dbReference type="Pfam" id="PF00749">
    <property type="entry name" value="tRNA-synt_1c"/>
    <property type="match status" value="1"/>
</dbReference>
<dbReference type="HAMAP" id="MF_00022">
    <property type="entry name" value="Glu_tRNA_synth_type1"/>
    <property type="match status" value="1"/>
</dbReference>
<dbReference type="EC" id="6.1.1.24" evidence="19"/>
<dbReference type="SMART" id="SM00288">
    <property type="entry name" value="VHS"/>
    <property type="match status" value="1"/>
</dbReference>
<gene>
    <name evidence="30" type="ORF">P4O66_021710</name>
</gene>
<evidence type="ECO:0000256" key="20">
    <source>
        <dbReference type="ARBA" id="ARBA00044142"/>
    </source>
</evidence>
<comment type="catalytic activity">
    <reaction evidence="23">
        <text>tRNA(Glu) + L-glutamate + ATP = L-glutamyl-tRNA(Glu) + AMP + diphosphate</text>
        <dbReference type="Rhea" id="RHEA:23540"/>
        <dbReference type="Rhea" id="RHEA-COMP:9663"/>
        <dbReference type="Rhea" id="RHEA-COMP:9680"/>
        <dbReference type="ChEBI" id="CHEBI:29985"/>
        <dbReference type="ChEBI" id="CHEBI:30616"/>
        <dbReference type="ChEBI" id="CHEBI:33019"/>
        <dbReference type="ChEBI" id="CHEBI:78442"/>
        <dbReference type="ChEBI" id="CHEBI:78520"/>
        <dbReference type="ChEBI" id="CHEBI:456215"/>
        <dbReference type="EC" id="6.1.1.17"/>
    </reaction>
    <physiologicalReaction direction="left-to-right" evidence="23">
        <dbReference type="Rhea" id="RHEA:23541"/>
    </physiologicalReaction>
</comment>
<dbReference type="InterPro" id="IPR013041">
    <property type="entry name" value="Clathrin_app_Ig-like_sf"/>
</dbReference>
<dbReference type="InterPro" id="IPR004527">
    <property type="entry name" value="Glu-tRNA-ligase_bac/mito"/>
</dbReference>
<evidence type="ECO:0000256" key="6">
    <source>
        <dbReference type="ARBA" id="ARBA00012835"/>
    </source>
</evidence>
<keyword evidence="11" id="KW-0067">ATP-binding</keyword>
<dbReference type="GO" id="GO:0050561">
    <property type="term" value="F:glutamate-tRNA(Gln) ligase activity"/>
    <property type="evidence" value="ECO:0007669"/>
    <property type="project" value="UniProtKB-EC"/>
</dbReference>
<dbReference type="SUPFAM" id="SSF52374">
    <property type="entry name" value="Nucleotidylyl transferase"/>
    <property type="match status" value="1"/>
</dbReference>
<keyword evidence="16" id="KW-0472">Membrane</keyword>
<dbReference type="GO" id="GO:0005802">
    <property type="term" value="C:trans-Golgi network"/>
    <property type="evidence" value="ECO:0007669"/>
    <property type="project" value="InterPro"/>
</dbReference>
<evidence type="ECO:0000256" key="21">
    <source>
        <dbReference type="ARBA" id="ARBA00044251"/>
    </source>
</evidence>
<name>A0AAD8ZRY6_9TELE</name>
<dbReference type="Gene3D" id="2.60.40.1230">
    <property type="match status" value="1"/>
</dbReference>
<evidence type="ECO:0000256" key="25">
    <source>
        <dbReference type="ARBA" id="ARBA00047689"/>
    </source>
</evidence>
<keyword evidence="13" id="KW-0648">Protein biosynthesis</keyword>
<comment type="catalytic activity">
    <reaction evidence="25">
        <text>tRNA(Gln) + L-glutamate + ATP = L-glutamyl-tRNA(Gln) + AMP + diphosphate</text>
        <dbReference type="Rhea" id="RHEA:64612"/>
        <dbReference type="Rhea" id="RHEA-COMP:9662"/>
        <dbReference type="Rhea" id="RHEA-COMP:9684"/>
        <dbReference type="ChEBI" id="CHEBI:29985"/>
        <dbReference type="ChEBI" id="CHEBI:30616"/>
        <dbReference type="ChEBI" id="CHEBI:33019"/>
        <dbReference type="ChEBI" id="CHEBI:78442"/>
        <dbReference type="ChEBI" id="CHEBI:78520"/>
        <dbReference type="ChEBI" id="CHEBI:456215"/>
    </reaction>
    <physiologicalReaction direction="left-to-right" evidence="25">
        <dbReference type="Rhea" id="RHEA:64613"/>
    </physiologicalReaction>
</comment>
<keyword evidence="31" id="KW-1185">Reference proteome</keyword>
<dbReference type="InterPro" id="IPR027422">
    <property type="entry name" value="GGA1-3"/>
</dbReference>
<evidence type="ECO:0000256" key="14">
    <source>
        <dbReference type="ARBA" id="ARBA00022927"/>
    </source>
</evidence>
<evidence type="ECO:0000256" key="24">
    <source>
        <dbReference type="ARBA" id="ARBA00047479"/>
    </source>
</evidence>
<dbReference type="InterPro" id="IPR038425">
    <property type="entry name" value="GAT_sf"/>
</dbReference>
<dbReference type="PANTHER" id="PTHR45905:SF6">
    <property type="entry name" value="ADP-RIBOSYLATION FACTOR-BINDING PROTEIN GGA3"/>
    <property type="match status" value="1"/>
</dbReference>
<evidence type="ECO:0000256" key="26">
    <source>
        <dbReference type="SAM" id="MobiDB-lite"/>
    </source>
</evidence>
<organism evidence="30 31">
    <name type="scientific">Electrophorus voltai</name>
    <dbReference type="NCBI Taxonomy" id="2609070"/>
    <lineage>
        <taxon>Eukaryota</taxon>
        <taxon>Metazoa</taxon>
        <taxon>Chordata</taxon>
        <taxon>Craniata</taxon>
        <taxon>Vertebrata</taxon>
        <taxon>Euteleostomi</taxon>
        <taxon>Actinopterygii</taxon>
        <taxon>Neopterygii</taxon>
        <taxon>Teleostei</taxon>
        <taxon>Ostariophysi</taxon>
        <taxon>Gymnotiformes</taxon>
        <taxon>Gymnotoidei</taxon>
        <taxon>Gymnotidae</taxon>
        <taxon>Electrophorus</taxon>
    </lineage>
</organism>
<evidence type="ECO:0000256" key="4">
    <source>
        <dbReference type="ARBA" id="ARBA00007894"/>
    </source>
</evidence>
<evidence type="ECO:0000256" key="8">
    <source>
        <dbReference type="ARBA" id="ARBA00022598"/>
    </source>
</evidence>
<evidence type="ECO:0000256" key="17">
    <source>
        <dbReference type="ARBA" id="ARBA00023146"/>
    </source>
</evidence>
<feature type="region of interest" description="Disordered" evidence="26">
    <location>
        <begin position="849"/>
        <end position="872"/>
    </location>
</feature>
<evidence type="ECO:0000256" key="23">
    <source>
        <dbReference type="ARBA" id="ARBA00047366"/>
    </source>
</evidence>
<dbReference type="InterPro" id="IPR004152">
    <property type="entry name" value="GAT_dom"/>
</dbReference>
<dbReference type="GO" id="GO:0006893">
    <property type="term" value="P:Golgi to plasma membrane transport"/>
    <property type="evidence" value="ECO:0007669"/>
    <property type="project" value="TreeGrafter"/>
</dbReference>
<evidence type="ECO:0000256" key="12">
    <source>
        <dbReference type="ARBA" id="ARBA00022843"/>
    </source>
</evidence>
<dbReference type="Pfam" id="PF03127">
    <property type="entry name" value="GAT"/>
    <property type="match status" value="1"/>
</dbReference>
<dbReference type="SMART" id="SM00809">
    <property type="entry name" value="Alpha_adaptinC2"/>
    <property type="match status" value="1"/>
</dbReference>
<comment type="catalytic activity">
    <reaction evidence="24">
        <text>tRNA(Glx) + L-glutamate + ATP = L-glutamyl-tRNA(Glx) + AMP + diphosphate</text>
        <dbReference type="Rhea" id="RHEA:18397"/>
        <dbReference type="Rhea" id="RHEA-COMP:9713"/>
        <dbReference type="Rhea" id="RHEA-COMP:9716"/>
        <dbReference type="ChEBI" id="CHEBI:29985"/>
        <dbReference type="ChEBI" id="CHEBI:30616"/>
        <dbReference type="ChEBI" id="CHEBI:33019"/>
        <dbReference type="ChEBI" id="CHEBI:78442"/>
        <dbReference type="ChEBI" id="CHEBI:78520"/>
        <dbReference type="ChEBI" id="CHEBI:456215"/>
        <dbReference type="EC" id="6.1.1.24"/>
    </reaction>
    <physiologicalReaction direction="left-to-right" evidence="24">
        <dbReference type="Rhea" id="RHEA:18398"/>
    </physiologicalReaction>
</comment>
<dbReference type="InterPro" id="IPR020058">
    <property type="entry name" value="Glu/Gln-tRNA-synth_Ib_cat-dom"/>
</dbReference>
<dbReference type="PROSITE" id="PS50909">
    <property type="entry name" value="GAT"/>
    <property type="match status" value="1"/>
</dbReference>
<keyword evidence="14" id="KW-0653">Protein transport</keyword>
<feature type="domain" description="GAT" evidence="29">
    <location>
        <begin position="728"/>
        <end position="850"/>
    </location>
</feature>
<dbReference type="EC" id="6.1.1.17" evidence="6"/>
<dbReference type="GO" id="GO:0006886">
    <property type="term" value="P:intracellular protein transport"/>
    <property type="evidence" value="ECO:0007669"/>
    <property type="project" value="InterPro"/>
</dbReference>
<dbReference type="GO" id="GO:0005524">
    <property type="term" value="F:ATP binding"/>
    <property type="evidence" value="ECO:0007669"/>
    <property type="project" value="UniProtKB-KW"/>
</dbReference>
<dbReference type="SUPFAM" id="SSF49348">
    <property type="entry name" value="Clathrin adaptor appendage domain"/>
    <property type="match status" value="1"/>
</dbReference>
<dbReference type="InterPro" id="IPR033910">
    <property type="entry name" value="GluRS_core"/>
</dbReference>
<dbReference type="InterPro" id="IPR008152">
    <property type="entry name" value="Clathrin_a/b/g-adaptin_app_Ig"/>
</dbReference>
<evidence type="ECO:0000256" key="5">
    <source>
        <dbReference type="ARBA" id="ARBA00008099"/>
    </source>
</evidence>
<dbReference type="InterPro" id="IPR008153">
    <property type="entry name" value="GAE_dom"/>
</dbReference>
<evidence type="ECO:0000256" key="7">
    <source>
        <dbReference type="ARBA" id="ARBA00022448"/>
    </source>
</evidence>
<comment type="subcellular location">
    <subcellularLocation>
        <location evidence="3">Early endosome membrane</location>
        <topology evidence="3">Peripheral membrane protein</topology>
    </subcellularLocation>
    <subcellularLocation>
        <location evidence="1">Golgi apparatus</location>
        <location evidence="1">trans-Golgi network membrane</location>
        <topology evidence="1">Peripheral membrane protein</topology>
    </subcellularLocation>
    <subcellularLocation>
        <location evidence="2">Mitochondrion</location>
    </subcellularLocation>
</comment>
<dbReference type="PROSITE" id="PS50179">
    <property type="entry name" value="VHS"/>
    <property type="match status" value="1"/>
</dbReference>
<dbReference type="InterPro" id="IPR000924">
    <property type="entry name" value="Glu/Gln-tRNA-synth"/>
</dbReference>
<dbReference type="GO" id="GO:0035091">
    <property type="term" value="F:phosphatidylinositol binding"/>
    <property type="evidence" value="ECO:0007669"/>
    <property type="project" value="InterPro"/>
</dbReference>
<protein>
    <recommendedName>
        <fullName evidence="20">Nondiscriminating glutamyl-tRNA synthetase EARS2, mitochondrial</fullName>
        <ecNumber evidence="6">6.1.1.17</ecNumber>
        <ecNumber evidence="19">6.1.1.24</ecNumber>
    </recommendedName>
    <alternativeName>
        <fullName evidence="22">Glutamate--tRNA(Gln) ligase EARS2, mitochondrial</fullName>
    </alternativeName>
    <alternativeName>
        <fullName evidence="18">Glutamyl-tRNA synthetase</fullName>
    </alternativeName>
    <alternativeName>
        <fullName evidence="21">Mitochondrial glutamyl-tRNA synthetase</fullName>
    </alternativeName>
</protein>
<evidence type="ECO:0000256" key="2">
    <source>
        <dbReference type="ARBA" id="ARBA00004173"/>
    </source>
</evidence>
<dbReference type="Gene3D" id="1.20.5.170">
    <property type="match status" value="1"/>
</dbReference>
<dbReference type="Pfam" id="PF18308">
    <property type="entry name" value="GGA_N-GAT"/>
    <property type="match status" value="1"/>
</dbReference>
<dbReference type="InterPro" id="IPR041198">
    <property type="entry name" value="GGA_N-GAT"/>
</dbReference>
<keyword evidence="7" id="KW-0813">Transport</keyword>
<evidence type="ECO:0000259" key="29">
    <source>
        <dbReference type="PROSITE" id="PS50909"/>
    </source>
</evidence>
<evidence type="ECO:0000256" key="3">
    <source>
        <dbReference type="ARBA" id="ARBA00004220"/>
    </source>
</evidence>
<comment type="similarity">
    <text evidence="5">Belongs to the GGA protein family.</text>
</comment>
<dbReference type="Pfam" id="PF19269">
    <property type="entry name" value="Anticodon_2"/>
    <property type="match status" value="1"/>
</dbReference>
<feature type="compositionally biased region" description="Polar residues" evidence="26">
    <location>
        <begin position="855"/>
        <end position="869"/>
    </location>
</feature>
<evidence type="ECO:0000256" key="9">
    <source>
        <dbReference type="ARBA" id="ARBA00022741"/>
    </source>
</evidence>
<dbReference type="GO" id="GO:0043130">
    <property type="term" value="F:ubiquitin binding"/>
    <property type="evidence" value="ECO:0007669"/>
    <property type="project" value="InterPro"/>
</dbReference>
<evidence type="ECO:0000313" key="31">
    <source>
        <dbReference type="Proteomes" id="UP001239994"/>
    </source>
</evidence>
<dbReference type="GO" id="GO:0031901">
    <property type="term" value="C:early endosome membrane"/>
    <property type="evidence" value="ECO:0007669"/>
    <property type="project" value="UniProtKB-SubCell"/>
</dbReference>
<dbReference type="Proteomes" id="UP001239994">
    <property type="component" value="Unassembled WGS sequence"/>
</dbReference>
<feature type="domain" description="GAE" evidence="28">
    <location>
        <begin position="1008"/>
        <end position="1129"/>
    </location>
</feature>
<evidence type="ECO:0000256" key="19">
    <source>
        <dbReference type="ARBA" id="ARBA00044054"/>
    </source>
</evidence>
<proteinExistence type="inferred from homology"/>
<accession>A0AAD8ZRY6</accession>
<evidence type="ECO:0000256" key="18">
    <source>
        <dbReference type="ARBA" id="ARBA00030865"/>
    </source>
</evidence>
<dbReference type="InterPro" id="IPR014729">
    <property type="entry name" value="Rossmann-like_a/b/a_fold"/>
</dbReference>
<evidence type="ECO:0000256" key="15">
    <source>
        <dbReference type="ARBA" id="ARBA00023034"/>
    </source>
</evidence>
<dbReference type="Gene3D" id="1.25.40.90">
    <property type="match status" value="1"/>
</dbReference>
<dbReference type="SUPFAM" id="SSF48464">
    <property type="entry name" value="ENTH/VHS domain"/>
    <property type="match status" value="1"/>
</dbReference>
<dbReference type="Gene3D" id="3.40.50.620">
    <property type="entry name" value="HUPs"/>
    <property type="match status" value="1"/>
</dbReference>
<dbReference type="PROSITE" id="PS50180">
    <property type="entry name" value="GAE"/>
    <property type="match status" value="1"/>
</dbReference>
<keyword evidence="17" id="KW-0030">Aminoacyl-tRNA synthetase</keyword>
<comment type="caution">
    <text evidence="30">The sequence shown here is derived from an EMBL/GenBank/DDBJ whole genome shotgun (WGS) entry which is preliminary data.</text>
</comment>
<dbReference type="AlphaFoldDB" id="A0AAD8ZRY6"/>
<dbReference type="GO" id="GO:0034394">
    <property type="term" value="P:protein localization to cell surface"/>
    <property type="evidence" value="ECO:0007669"/>
    <property type="project" value="TreeGrafter"/>
</dbReference>
<dbReference type="GO" id="GO:0031267">
    <property type="term" value="F:small GTPase binding"/>
    <property type="evidence" value="ECO:0007669"/>
    <property type="project" value="InterPro"/>
</dbReference>
<evidence type="ECO:0000313" key="30">
    <source>
        <dbReference type="EMBL" id="KAK1803183.1"/>
    </source>
</evidence>
<evidence type="ECO:0000256" key="11">
    <source>
        <dbReference type="ARBA" id="ARBA00022840"/>
    </source>
</evidence>
<dbReference type="EMBL" id="JAROKS010000006">
    <property type="protein sequence ID" value="KAK1803183.1"/>
    <property type="molecule type" value="Genomic_DNA"/>
</dbReference>
<evidence type="ECO:0000259" key="28">
    <source>
        <dbReference type="PROSITE" id="PS50180"/>
    </source>
</evidence>
<dbReference type="GO" id="GO:0004818">
    <property type="term" value="F:glutamate-tRNA ligase activity"/>
    <property type="evidence" value="ECO:0007669"/>
    <property type="project" value="UniProtKB-EC"/>
</dbReference>
<dbReference type="InterPro" id="IPR008925">
    <property type="entry name" value="aa_tRNA-synth_I_cd-bd_sf"/>
</dbReference>
<dbReference type="GO" id="GO:0000049">
    <property type="term" value="F:tRNA binding"/>
    <property type="evidence" value="ECO:0007669"/>
    <property type="project" value="InterPro"/>
</dbReference>
<evidence type="ECO:0000256" key="1">
    <source>
        <dbReference type="ARBA" id="ARBA00004150"/>
    </source>
</evidence>
<sequence>MVMCSSLSLKVQRNRFRFSEICQLYCRAPNATDGVYLTGSINSGRNVSESVSSPAYFNCTKHVRTYKLSAPGLSDKKREVRVRFAPSPTGFLHLGGLRTALYNFLFAKQQGGTFILRLEDTDQSRLIPGAAQNIQHMLEWAGIPPDESVCSGGQYGPYVQSQRLHMYSAAATSLLESGHAYHCFCTSQRLELLKRDALRSGQTPRYDNRCRQLKTNQVQEKLAAGVPHVIRFRLSSSSEPFEDMVFGWTRHEVAEVEGDPVIIKADGFPTYHLASVVDDTHMRVSHVLRGSEWLISTCKHLQLYRALDETPPTYAHLPLLLNRDGSKLSKRQGDIYIQHFKQQGLLPEALLDIITHCGSGFNSNRLGRRLDDLIEEFNVSKITTHSALLDLDKLPEFNRIHLQRRIEDKGFCCHLVDELKNHITQTYGSLIQDPIVLEPTYIQRVLHLRKGHITSLKELVSPMYSYLWLRPSVSWQQLEEMSPEVHDIMALTIQVVQGCGNQYTAEFLTAQLKLIAKKLKKTKYSSVMKILRLALTGEQGPSVSEVMISLALLRETDMASEEGADTLETWLNKVTDPENTSERWDCIQGFYQQVNAQPDGPQVATRLLAHKIQSPQERESLQALTLLEVCMNNCGKHFHSEATKFRFLNELIKVLSPKYLGTWTTALVKLRVTEVLYGWTLWLKDEPKVQEAYRMLKKQGIVKKDPKLPDTVVMQPLCPRQEVSVFDDEGKSQLLSQLLKSTRPEDLQTANRLIKSTLKEEQEKIEKEGRRVGTLQDVENCTSQLKSLLSQQYTQHTQDMQDVYDRCDRLRPILFRLASETVDDDKVLAEILRGNDKITDVMNLYRVKTQKQEPETQTVPSQSHNSQDPASPVKTYHLIDLSVLGDSATAGCIEDSSSLLLLEEDVCPHVADSCIPRTLGVKSYLEELIQLEDKMKVMKESGSIETTNGKGAYNNHSASVLPVKKVNPFRSELDDMNQMNQPGISEYKPHPPSSLMNITVSLDSIKPSHLKPITVFDHHGIRVSFHFTKEAPPSRPDIAVIIISTVNTSALPVSDFLFLTAVPKTMQVKLQPPTRSDLPAYNPILPPAAISQVLLLSNPLKRPVRVRVRLSMMLGEHSVQLEAEIDHFPEWDSWNNP</sequence>
<comment type="similarity">
    <text evidence="4">Belongs to the class-I aminoacyl-tRNA synthetase family. Glutamate--tRNA ligase type 1 subfamily.</text>
</comment>
<dbReference type="SUPFAM" id="SSF89009">
    <property type="entry name" value="GAT-like domain"/>
    <property type="match status" value="1"/>
</dbReference>
<feature type="domain" description="VHS" evidence="27">
    <location>
        <begin position="574"/>
        <end position="704"/>
    </location>
</feature>
<dbReference type="PRINTS" id="PR00987">
    <property type="entry name" value="TRNASYNTHGLU"/>
</dbReference>
<keyword evidence="10" id="KW-0967">Endosome</keyword>
<dbReference type="PANTHER" id="PTHR45905">
    <property type="entry name" value="GOLGI-LOCALIZED, GAMMA-ADAPTIN EAR CONTAINING, ARF BINDING PROTEIN"/>
    <property type="match status" value="1"/>
</dbReference>
<dbReference type="PROSITE" id="PS00178">
    <property type="entry name" value="AA_TRNA_LIGASE_I"/>
    <property type="match status" value="1"/>
</dbReference>
<dbReference type="InterPro" id="IPR001412">
    <property type="entry name" value="aa-tRNA-synth_I_CS"/>
</dbReference>
<evidence type="ECO:0000256" key="10">
    <source>
        <dbReference type="ARBA" id="ARBA00022753"/>
    </source>
</evidence>
<evidence type="ECO:0000256" key="13">
    <source>
        <dbReference type="ARBA" id="ARBA00022917"/>
    </source>
</evidence>
<keyword evidence="15" id="KW-0333">Golgi apparatus</keyword>
<keyword evidence="8" id="KW-0436">Ligase</keyword>
<dbReference type="InterPro" id="IPR008942">
    <property type="entry name" value="ENTH_VHS"/>
</dbReference>
<dbReference type="SUPFAM" id="SSF48163">
    <property type="entry name" value="An anticodon-binding domain of class I aminoacyl-tRNA synthetases"/>
    <property type="match status" value="1"/>
</dbReference>
<dbReference type="InterPro" id="IPR002014">
    <property type="entry name" value="VHS_dom"/>
</dbReference>
<dbReference type="GO" id="GO:0005739">
    <property type="term" value="C:mitochondrion"/>
    <property type="evidence" value="ECO:0007669"/>
    <property type="project" value="UniProtKB-SubCell"/>
</dbReference>
<dbReference type="NCBIfam" id="TIGR00464">
    <property type="entry name" value="gltX_bact"/>
    <property type="match status" value="1"/>
</dbReference>
<dbReference type="InterPro" id="IPR045462">
    <property type="entry name" value="aa-tRNA-synth_I_cd-bd"/>
</dbReference>
<dbReference type="Pfam" id="PF00790">
    <property type="entry name" value="VHS"/>
    <property type="match status" value="1"/>
</dbReference>
<dbReference type="FunFam" id="3.40.50.620:FF:000045">
    <property type="entry name" value="Glutamate--tRNA ligase, mitochondrial"/>
    <property type="match status" value="1"/>
</dbReference>
<reference evidence="30" key="1">
    <citation type="submission" date="2023-03" db="EMBL/GenBank/DDBJ databases">
        <title>Electrophorus voltai genome.</title>
        <authorList>
            <person name="Bian C."/>
        </authorList>
    </citation>
    <scope>NUCLEOTIDE SEQUENCE</scope>
    <source>
        <strain evidence="30">CB-2022</strain>
        <tissue evidence="30">Muscle</tissue>
    </source>
</reference>